<dbReference type="AlphaFoldDB" id="A0A5M9K1F3"/>
<keyword evidence="2" id="KW-1185">Reference proteome</keyword>
<dbReference type="Proteomes" id="UP000322873">
    <property type="component" value="Unassembled WGS sequence"/>
</dbReference>
<organism evidence="1 2">
    <name type="scientific">Monilinia fructicola</name>
    <name type="common">Brown rot fungus</name>
    <name type="synonym">Ciboria fructicola</name>
    <dbReference type="NCBI Taxonomy" id="38448"/>
    <lineage>
        <taxon>Eukaryota</taxon>
        <taxon>Fungi</taxon>
        <taxon>Dikarya</taxon>
        <taxon>Ascomycota</taxon>
        <taxon>Pezizomycotina</taxon>
        <taxon>Leotiomycetes</taxon>
        <taxon>Helotiales</taxon>
        <taxon>Sclerotiniaceae</taxon>
        <taxon>Monilinia</taxon>
    </lineage>
</organism>
<sequence>MDGETSRQERYNIYTSLYSSGTLLITRKQLYHGLHHAPATQAHQHAGSSFQNRFSIRSRASFSLQQTDDQFLHFAHYFPRKS</sequence>
<dbReference type="EMBL" id="VICG01000002">
    <property type="protein sequence ID" value="KAA8575628.1"/>
    <property type="molecule type" value="Genomic_DNA"/>
</dbReference>
<gene>
    <name evidence="1" type="ORF">EYC84_004752</name>
</gene>
<name>A0A5M9K1F3_MONFR</name>
<accession>A0A5M9K1F3</accession>
<evidence type="ECO:0000313" key="2">
    <source>
        <dbReference type="Proteomes" id="UP000322873"/>
    </source>
</evidence>
<reference evidence="1 2" key="1">
    <citation type="submission" date="2019-06" db="EMBL/GenBank/DDBJ databases">
        <title>Genome Sequence of the Brown Rot Fungal Pathogen Monilinia fructicola.</title>
        <authorList>
            <person name="De Miccolis Angelini R.M."/>
            <person name="Landi L."/>
            <person name="Abate D."/>
            <person name="Pollastro S."/>
            <person name="Romanazzi G."/>
            <person name="Faretra F."/>
        </authorList>
    </citation>
    <scope>NUCLEOTIDE SEQUENCE [LARGE SCALE GENOMIC DNA]</scope>
    <source>
        <strain evidence="1 2">Mfrc123</strain>
    </source>
</reference>
<comment type="caution">
    <text evidence="1">The sequence shown here is derived from an EMBL/GenBank/DDBJ whole genome shotgun (WGS) entry which is preliminary data.</text>
</comment>
<evidence type="ECO:0000313" key="1">
    <source>
        <dbReference type="EMBL" id="KAA8575628.1"/>
    </source>
</evidence>
<proteinExistence type="predicted"/>
<protein>
    <submittedName>
        <fullName evidence="1">Uncharacterized protein</fullName>
    </submittedName>
</protein>